<comment type="caution">
    <text evidence="1">The sequence shown here is derived from an EMBL/GenBank/DDBJ whole genome shotgun (WGS) entry which is preliminary data.</text>
</comment>
<sequence length="193" mass="21236">MDEQNSERYGLNGDAWGIWDEDWLNEWYYMISSSTGSVGDYTPGQNFLQDESGMDGDGATLQPQYLPGVSFQPPRTPDPMSLSSSALSTGQSSRSQFSADGRTQPAPVVNTNLVGPRAWEAEQPREAQNPFQAPPLLPGQVPRPVTPLLTPDGQLNHRRPGSYFDHPVRFHEGDTMTGGLAGFNGRLRQRSPM</sequence>
<dbReference type="Proteomes" id="UP001153332">
    <property type="component" value="Unassembled WGS sequence"/>
</dbReference>
<reference evidence="1" key="1">
    <citation type="submission" date="2022-12" db="EMBL/GenBank/DDBJ databases">
        <title>Genome Sequence of Lasiodiplodia mahajangana.</title>
        <authorList>
            <person name="Buettner E."/>
        </authorList>
    </citation>
    <scope>NUCLEOTIDE SEQUENCE</scope>
    <source>
        <strain evidence="1">VT137</strain>
    </source>
</reference>
<dbReference type="EMBL" id="JAPUUL010003049">
    <property type="protein sequence ID" value="KAJ8124405.1"/>
    <property type="molecule type" value="Genomic_DNA"/>
</dbReference>
<organism evidence="1 2">
    <name type="scientific">Lasiodiplodia mahajangana</name>
    <dbReference type="NCBI Taxonomy" id="1108764"/>
    <lineage>
        <taxon>Eukaryota</taxon>
        <taxon>Fungi</taxon>
        <taxon>Dikarya</taxon>
        <taxon>Ascomycota</taxon>
        <taxon>Pezizomycotina</taxon>
        <taxon>Dothideomycetes</taxon>
        <taxon>Dothideomycetes incertae sedis</taxon>
        <taxon>Botryosphaeriales</taxon>
        <taxon>Botryosphaeriaceae</taxon>
        <taxon>Lasiodiplodia</taxon>
    </lineage>
</organism>
<name>A0ACC2JAJ0_9PEZI</name>
<accession>A0ACC2JAJ0</accession>
<evidence type="ECO:0000313" key="1">
    <source>
        <dbReference type="EMBL" id="KAJ8124405.1"/>
    </source>
</evidence>
<evidence type="ECO:0000313" key="2">
    <source>
        <dbReference type="Proteomes" id="UP001153332"/>
    </source>
</evidence>
<proteinExistence type="predicted"/>
<protein>
    <submittedName>
        <fullName evidence="1">Uncharacterized protein</fullName>
    </submittedName>
</protein>
<keyword evidence="2" id="KW-1185">Reference proteome</keyword>
<gene>
    <name evidence="1" type="ORF">O1611_g9235</name>
</gene>